<sequence>MFIVAMLCTWVLALAYGAAAIPLAANKISLLSNNRARSPISASSFAAADDWPTNVVFTGGSQSYGLWVPPDGKWYDFEDIQCLGTPAYAIGDCNDITIDQIGVVAGNGPCTFAASAGSYITVQGNPGDGFTTVGPPQRMLGAACGL</sequence>
<dbReference type="AlphaFoldDB" id="A0A0D1ZBW4"/>
<keyword evidence="1" id="KW-0732">Signal</keyword>
<evidence type="ECO:0000256" key="1">
    <source>
        <dbReference type="SAM" id="SignalP"/>
    </source>
</evidence>
<organism evidence="2 3">
    <name type="scientific">Exophiala mesophila</name>
    <name type="common">Black yeast-like fungus</name>
    <dbReference type="NCBI Taxonomy" id="212818"/>
    <lineage>
        <taxon>Eukaryota</taxon>
        <taxon>Fungi</taxon>
        <taxon>Dikarya</taxon>
        <taxon>Ascomycota</taxon>
        <taxon>Pezizomycotina</taxon>
        <taxon>Eurotiomycetes</taxon>
        <taxon>Chaetothyriomycetidae</taxon>
        <taxon>Chaetothyriales</taxon>
        <taxon>Herpotrichiellaceae</taxon>
        <taxon>Exophiala</taxon>
    </lineage>
</organism>
<dbReference type="Proteomes" id="UP000054302">
    <property type="component" value="Unassembled WGS sequence"/>
</dbReference>
<gene>
    <name evidence="2" type="ORF">PV10_06655</name>
</gene>
<dbReference type="GeneID" id="27324500"/>
<dbReference type="RefSeq" id="XP_016223771.1">
    <property type="nucleotide sequence ID" value="XM_016371478.1"/>
</dbReference>
<dbReference type="OMA" id="KWYDFED"/>
<reference evidence="2 3" key="1">
    <citation type="submission" date="2015-01" db="EMBL/GenBank/DDBJ databases">
        <title>The Genome Sequence of Exophiala mesophila CBS40295.</title>
        <authorList>
            <consortium name="The Broad Institute Genomics Platform"/>
            <person name="Cuomo C."/>
            <person name="de Hoog S."/>
            <person name="Gorbushina A."/>
            <person name="Stielow B."/>
            <person name="Teixiera M."/>
            <person name="Abouelleil A."/>
            <person name="Chapman S.B."/>
            <person name="Priest M."/>
            <person name="Young S.K."/>
            <person name="Wortman J."/>
            <person name="Nusbaum C."/>
            <person name="Birren B."/>
        </authorList>
    </citation>
    <scope>NUCLEOTIDE SEQUENCE [LARGE SCALE GENOMIC DNA]</scope>
    <source>
        <strain evidence="2 3">CBS 40295</strain>
    </source>
</reference>
<evidence type="ECO:0008006" key="4">
    <source>
        <dbReference type="Google" id="ProtNLM"/>
    </source>
</evidence>
<dbReference type="EMBL" id="KN847523">
    <property type="protein sequence ID" value="KIV92197.1"/>
    <property type="molecule type" value="Genomic_DNA"/>
</dbReference>
<evidence type="ECO:0000313" key="2">
    <source>
        <dbReference type="EMBL" id="KIV92197.1"/>
    </source>
</evidence>
<evidence type="ECO:0000313" key="3">
    <source>
        <dbReference type="Proteomes" id="UP000054302"/>
    </source>
</evidence>
<dbReference type="OrthoDB" id="4137093at2759"/>
<protein>
    <recommendedName>
        <fullName evidence="4">Ecp2 effector protein domain-containing protein</fullName>
    </recommendedName>
</protein>
<dbReference type="HOGENOM" id="CLU_1767853_0_0_1"/>
<dbReference type="VEuPathDB" id="FungiDB:PV10_06655"/>
<proteinExistence type="predicted"/>
<feature type="signal peptide" evidence="1">
    <location>
        <begin position="1"/>
        <end position="20"/>
    </location>
</feature>
<accession>A0A0D1ZBW4</accession>
<feature type="chain" id="PRO_5002237633" description="Ecp2 effector protein domain-containing protein" evidence="1">
    <location>
        <begin position="21"/>
        <end position="146"/>
    </location>
</feature>
<name>A0A0D1ZBW4_EXOME</name>
<keyword evidence="3" id="KW-1185">Reference proteome</keyword>